<comment type="similarity">
    <text evidence="2">Belongs to the ABC transporter superfamily. ABCG family. Eye pigment precursor importer (TC 3.A.1.204) subfamily.</text>
</comment>
<comment type="subcellular location">
    <subcellularLocation>
        <location evidence="1">Membrane</location>
        <topology evidence="1">Multi-pass membrane protein</topology>
    </subcellularLocation>
</comment>
<evidence type="ECO:0000313" key="8">
    <source>
        <dbReference type="Proteomes" id="UP001152795"/>
    </source>
</evidence>
<dbReference type="OrthoDB" id="66620at2759"/>
<dbReference type="InterPro" id="IPR003439">
    <property type="entry name" value="ABC_transporter-like_ATP-bd"/>
</dbReference>
<dbReference type="PANTHER" id="PTHR48041:SF139">
    <property type="entry name" value="PROTEIN SCARLET"/>
    <property type="match status" value="1"/>
</dbReference>
<organism evidence="7 8">
    <name type="scientific">Paramuricea clavata</name>
    <name type="common">Red gorgonian</name>
    <name type="synonym">Violescent sea-whip</name>
    <dbReference type="NCBI Taxonomy" id="317549"/>
    <lineage>
        <taxon>Eukaryota</taxon>
        <taxon>Metazoa</taxon>
        <taxon>Cnidaria</taxon>
        <taxon>Anthozoa</taxon>
        <taxon>Octocorallia</taxon>
        <taxon>Malacalcyonacea</taxon>
        <taxon>Plexauridae</taxon>
        <taxon>Paramuricea</taxon>
    </lineage>
</organism>
<dbReference type="AlphaFoldDB" id="A0A7D9L709"/>
<dbReference type="PANTHER" id="PTHR48041">
    <property type="entry name" value="ABC TRANSPORTER G FAMILY MEMBER 28"/>
    <property type="match status" value="1"/>
</dbReference>
<keyword evidence="3" id="KW-0813">Transport</keyword>
<dbReference type="GO" id="GO:0016020">
    <property type="term" value="C:membrane"/>
    <property type="evidence" value="ECO:0007669"/>
    <property type="project" value="UniProtKB-SubCell"/>
</dbReference>
<name>A0A7D9L709_PARCT</name>
<proteinExistence type="inferred from homology"/>
<keyword evidence="8" id="KW-1185">Reference proteome</keyword>
<evidence type="ECO:0000256" key="1">
    <source>
        <dbReference type="ARBA" id="ARBA00004141"/>
    </source>
</evidence>
<reference evidence="7" key="1">
    <citation type="submission" date="2020-04" db="EMBL/GenBank/DDBJ databases">
        <authorList>
            <person name="Alioto T."/>
            <person name="Alioto T."/>
            <person name="Gomez Garrido J."/>
        </authorList>
    </citation>
    <scope>NUCLEOTIDE SEQUENCE</scope>
    <source>
        <strain evidence="7">A484AB</strain>
    </source>
</reference>
<dbReference type="GO" id="GO:0005524">
    <property type="term" value="F:ATP binding"/>
    <property type="evidence" value="ECO:0007669"/>
    <property type="project" value="InterPro"/>
</dbReference>
<evidence type="ECO:0000256" key="3">
    <source>
        <dbReference type="ARBA" id="ARBA00022448"/>
    </source>
</evidence>
<evidence type="ECO:0000313" key="7">
    <source>
        <dbReference type="EMBL" id="CAB4027044.1"/>
    </source>
</evidence>
<dbReference type="GO" id="GO:0016887">
    <property type="term" value="F:ATP hydrolysis activity"/>
    <property type="evidence" value="ECO:0007669"/>
    <property type="project" value="InterPro"/>
</dbReference>
<accession>A0A7D9L709</accession>
<dbReference type="InterPro" id="IPR027417">
    <property type="entry name" value="P-loop_NTPase"/>
</dbReference>
<dbReference type="GO" id="GO:0042626">
    <property type="term" value="F:ATPase-coupled transmembrane transporter activity"/>
    <property type="evidence" value="ECO:0007669"/>
    <property type="project" value="TreeGrafter"/>
</dbReference>
<sequence>KPRPPPGGCCPKKYIHQCCPSAGDNETIYPCEKQPTSPRPGSGVPKVILPTLNPRTACAYSWLTQACAGGFYLDGRLQPKACPKGFYCPLKALCIIPCPSGAYCVQKKMKLESRKVQCNGFGVCCGNNEPPLILNHTAGTKCKGLNDSNCLCGGTETPKPCPGGYYCPTPDDKLPCGSGDYCRAGSTEPEPCPWLTRCKKRSSAPITNFIAPLLDALVLLLFIGLLVLYYKWRTVKFYWNFYYTRYTGRERSSTRSFCVDAGLAHSTVKLRAFQESDADQQIEPKSYTIDISFENLGLTLKAGENKGKVVLEGVTGRVSSGEVTAVMGPSGAGKTTFLNTLSGKAYYGV</sequence>
<protein>
    <submittedName>
        <fullName evidence="7">White-brown complex 30</fullName>
    </submittedName>
</protein>
<dbReference type="EMBL" id="CACRXK020014569">
    <property type="protein sequence ID" value="CAB4027044.1"/>
    <property type="molecule type" value="Genomic_DNA"/>
</dbReference>
<evidence type="ECO:0000256" key="5">
    <source>
        <dbReference type="ARBA" id="ARBA00022989"/>
    </source>
</evidence>
<keyword evidence="4" id="KW-0812">Transmembrane</keyword>
<keyword evidence="6" id="KW-0472">Membrane</keyword>
<evidence type="ECO:0000256" key="6">
    <source>
        <dbReference type="ARBA" id="ARBA00023136"/>
    </source>
</evidence>
<evidence type="ECO:0000256" key="2">
    <source>
        <dbReference type="ARBA" id="ARBA00005814"/>
    </source>
</evidence>
<comment type="caution">
    <text evidence="7">The sequence shown here is derived from an EMBL/GenBank/DDBJ whole genome shotgun (WGS) entry which is preliminary data.</text>
</comment>
<dbReference type="Proteomes" id="UP001152795">
    <property type="component" value="Unassembled WGS sequence"/>
</dbReference>
<dbReference type="Gene3D" id="3.40.50.300">
    <property type="entry name" value="P-loop containing nucleotide triphosphate hydrolases"/>
    <property type="match status" value="1"/>
</dbReference>
<evidence type="ECO:0000256" key="4">
    <source>
        <dbReference type="ARBA" id="ARBA00022692"/>
    </source>
</evidence>
<gene>
    <name evidence="7" type="ORF">PACLA_8A078228</name>
</gene>
<dbReference type="InterPro" id="IPR050352">
    <property type="entry name" value="ABCG_transporters"/>
</dbReference>
<feature type="non-terminal residue" evidence="7">
    <location>
        <position position="349"/>
    </location>
</feature>
<dbReference type="Pfam" id="PF00005">
    <property type="entry name" value="ABC_tran"/>
    <property type="match status" value="1"/>
</dbReference>
<keyword evidence="5" id="KW-1133">Transmembrane helix</keyword>
<dbReference type="SUPFAM" id="SSF52540">
    <property type="entry name" value="P-loop containing nucleoside triphosphate hydrolases"/>
    <property type="match status" value="1"/>
</dbReference>